<accession>A0A1L7R9X4</accession>
<name>A0A1L7R9X4_9ACTO</name>
<dbReference type="AlphaFoldDB" id="A0A1L7R9X4"/>
<sequence>MPDPTPEELAMVDTGLETPADVAEPEEITYDNAGEATE</sequence>
<reference evidence="2" key="1">
    <citation type="submission" date="2014-07" db="EMBL/GenBank/DDBJ databases">
        <authorList>
            <person name="Zhang J.E."/>
            <person name="Yang H."/>
            <person name="Guo J."/>
            <person name="Deng Z."/>
            <person name="Luo H."/>
            <person name="Luo M."/>
            <person name="Zhao B."/>
        </authorList>
    </citation>
    <scope>NUCLEOTIDE SEQUENCE</scope>
    <source>
        <strain evidence="2">AM4</strain>
    </source>
</reference>
<feature type="region of interest" description="Disordered" evidence="1">
    <location>
        <begin position="15"/>
        <end position="38"/>
    </location>
</feature>
<organism evidence="2">
    <name type="scientific">Actinomyces succiniciruminis</name>
    <dbReference type="NCBI Taxonomy" id="1522002"/>
    <lineage>
        <taxon>Bacteria</taxon>
        <taxon>Bacillati</taxon>
        <taxon>Actinomycetota</taxon>
        <taxon>Actinomycetes</taxon>
        <taxon>Actinomycetales</taxon>
        <taxon>Actinomycetaceae</taxon>
        <taxon>Actinomyces</taxon>
    </lineage>
</organism>
<evidence type="ECO:0000256" key="1">
    <source>
        <dbReference type="SAM" id="MobiDB-lite"/>
    </source>
</evidence>
<protein>
    <submittedName>
        <fullName evidence="2">Uncharacterized protein</fullName>
    </submittedName>
</protein>
<evidence type="ECO:0000313" key="2">
    <source>
        <dbReference type="EMBL" id="CED90631.1"/>
    </source>
</evidence>
<gene>
    <name evidence="2" type="ORF">AAM4_0799</name>
</gene>
<dbReference type="EMBL" id="LK995479">
    <property type="protein sequence ID" value="CED90631.1"/>
    <property type="molecule type" value="Genomic_DNA"/>
</dbReference>
<proteinExistence type="predicted"/>